<accession>A0A0G3BEA5</accession>
<evidence type="ECO:0000256" key="1">
    <source>
        <dbReference type="ARBA" id="ARBA00001946"/>
    </source>
</evidence>
<dbReference type="Pfam" id="PF00348">
    <property type="entry name" value="polyprenyl_synt"/>
    <property type="match status" value="1"/>
</dbReference>
<dbReference type="InterPro" id="IPR008949">
    <property type="entry name" value="Isoprenoid_synthase_dom_sf"/>
</dbReference>
<dbReference type="InterPro" id="IPR000092">
    <property type="entry name" value="Polyprenyl_synt"/>
</dbReference>
<reference evidence="6" key="1">
    <citation type="submission" date="2015-01" db="EMBL/GenBank/DDBJ databases">
        <authorList>
            <person name="Fan B.-Y."/>
            <person name="Xu J."/>
            <person name="Gao S.-P."/>
            <person name="Shi G.-A."/>
        </authorList>
    </citation>
    <scope>NUCLEOTIDE SEQUENCE</scope>
</reference>
<dbReference type="EMBL" id="KP708573">
    <property type="protein sequence ID" value="AKJ26303.1"/>
    <property type="molecule type" value="mRNA"/>
</dbReference>
<keyword evidence="5" id="KW-0808">Transferase</keyword>
<evidence type="ECO:0000313" key="6">
    <source>
        <dbReference type="EMBL" id="AKJ26303.1"/>
    </source>
</evidence>
<comment type="similarity">
    <text evidence="2 5">Belongs to the FPP/GGPP synthase family.</text>
</comment>
<dbReference type="PANTHER" id="PTHR43281:SF6">
    <property type="entry name" value="HETERODIMERIC GERANYLGERANYL PYROPHOSPHATE SYNTHASE SMALL SUBUNIT, CHLOROPLASTIC-LIKE"/>
    <property type="match status" value="1"/>
</dbReference>
<evidence type="ECO:0000256" key="4">
    <source>
        <dbReference type="ARBA" id="ARBA00022842"/>
    </source>
</evidence>
<keyword evidence="4" id="KW-0460">Magnesium</keyword>
<dbReference type="Gene3D" id="1.10.600.10">
    <property type="entry name" value="Farnesyl Diphosphate Synthase"/>
    <property type="match status" value="1"/>
</dbReference>
<name>A0A0G3BEA5_PAELC</name>
<organism evidence="6">
    <name type="scientific">Paeonia lactiflora</name>
    <name type="common">Chinese peony</name>
    <name type="synonym">Paeonia albiflora</name>
    <dbReference type="NCBI Taxonomy" id="35924"/>
    <lineage>
        <taxon>Eukaryota</taxon>
        <taxon>Viridiplantae</taxon>
        <taxon>Streptophyta</taxon>
        <taxon>Embryophyta</taxon>
        <taxon>Tracheophyta</taxon>
        <taxon>Spermatophyta</taxon>
        <taxon>Magnoliopsida</taxon>
        <taxon>eudicotyledons</taxon>
        <taxon>Gunneridae</taxon>
        <taxon>Pentapetalae</taxon>
        <taxon>Saxifragales</taxon>
        <taxon>Paeoniaceae</taxon>
        <taxon>Paeonia</taxon>
    </lineage>
</organism>
<dbReference type="SUPFAM" id="SSF48576">
    <property type="entry name" value="Terpenoid synthases"/>
    <property type="match status" value="1"/>
</dbReference>
<dbReference type="PANTHER" id="PTHR43281">
    <property type="entry name" value="FARNESYL DIPHOSPHATE SYNTHASE"/>
    <property type="match status" value="1"/>
</dbReference>
<proteinExistence type="evidence at transcript level"/>
<dbReference type="GO" id="GO:0008299">
    <property type="term" value="P:isoprenoid biosynthetic process"/>
    <property type="evidence" value="ECO:0007669"/>
    <property type="project" value="InterPro"/>
</dbReference>
<protein>
    <submittedName>
        <fullName evidence="6">Chloroplast heterodimeric geranylgeranyl pyrophosphate synthase small subunit</fullName>
    </submittedName>
</protein>
<dbReference type="GO" id="GO:0004659">
    <property type="term" value="F:prenyltransferase activity"/>
    <property type="evidence" value="ECO:0007669"/>
    <property type="project" value="InterPro"/>
</dbReference>
<evidence type="ECO:0000256" key="3">
    <source>
        <dbReference type="ARBA" id="ARBA00022723"/>
    </source>
</evidence>
<dbReference type="AlphaFoldDB" id="A0A0G3BEA5"/>
<comment type="cofactor">
    <cofactor evidence="1">
        <name>Mg(2+)</name>
        <dbReference type="ChEBI" id="CHEBI:18420"/>
    </cofactor>
</comment>
<sequence>MAGALLHINGTKPSLLTLSRSKPHRPLFSYKPMRVSMSHNSSYWATIDSDIEAHLKQAIPVRPPLVVFEPMHHLTFAAPKNTAPALCIATCELVGGHRDQAIAAASALHLIHAAAFTHEHLPLTDRPTPISSRPGLIHHAFNPNIELLTGDGIHPFGYELLARSDDPSGDNSDRVLRVIIEITRATGSQGYIDGQYRETLGDVAVNVCEKKEGSLYGCAAACGAILGGGSEEEIEKLRKYGFYVGMIQGMLYGVGRNTKGSMDVVIGLRDLALKELKYFDQAKVEKISGLVEANLTYA</sequence>
<evidence type="ECO:0000256" key="5">
    <source>
        <dbReference type="RuleBase" id="RU004466"/>
    </source>
</evidence>
<keyword evidence="3" id="KW-0479">Metal-binding</keyword>
<dbReference type="SMR" id="A0A0G3BEA5"/>
<dbReference type="GO" id="GO:0046872">
    <property type="term" value="F:metal ion binding"/>
    <property type="evidence" value="ECO:0007669"/>
    <property type="project" value="UniProtKB-KW"/>
</dbReference>
<evidence type="ECO:0000256" key="2">
    <source>
        <dbReference type="ARBA" id="ARBA00006706"/>
    </source>
</evidence>